<dbReference type="KEGG" id="nmv:NITMOv2_0949"/>
<proteinExistence type="predicted"/>
<dbReference type="Proteomes" id="UP000069205">
    <property type="component" value="Chromosome"/>
</dbReference>
<reference evidence="1 2" key="1">
    <citation type="journal article" date="2015" name="Proc. Natl. Acad. Sci. U.S.A.">
        <title>Expanded metabolic versatility of ubiquitous nitrite-oxidizing bacteria from the genus Nitrospira.</title>
        <authorList>
            <person name="Koch H."/>
            <person name="Lucker S."/>
            <person name="Albertsen M."/>
            <person name="Kitzinger K."/>
            <person name="Herbold C."/>
            <person name="Spieck E."/>
            <person name="Nielsen P.H."/>
            <person name="Wagner M."/>
            <person name="Daims H."/>
        </authorList>
    </citation>
    <scope>NUCLEOTIDE SEQUENCE [LARGE SCALE GENOMIC DNA]</scope>
    <source>
        <strain evidence="1 2">NSP M-1</strain>
    </source>
</reference>
<accession>A0A0K2G8U9</accession>
<protein>
    <submittedName>
        <fullName evidence="1">Uncharacterized protein</fullName>
    </submittedName>
</protein>
<dbReference type="EMBL" id="CP011801">
    <property type="protein sequence ID" value="ALA57383.1"/>
    <property type="molecule type" value="Genomic_DNA"/>
</dbReference>
<evidence type="ECO:0000313" key="1">
    <source>
        <dbReference type="EMBL" id="ALA57383.1"/>
    </source>
</evidence>
<sequence length="65" mass="7254">MVDARPKRQLTSLRDEAYDSTYIARGASRLRVRKVGRPSQPDLGNTSVGKPVPERYCEHSAALLL</sequence>
<name>A0A0K2G8U9_NITMO</name>
<dbReference type="PATRIC" id="fig|42253.5.peg.931"/>
<dbReference type="AlphaFoldDB" id="A0A0K2G8U9"/>
<organism evidence="1 2">
    <name type="scientific">Nitrospira moscoviensis</name>
    <dbReference type="NCBI Taxonomy" id="42253"/>
    <lineage>
        <taxon>Bacteria</taxon>
        <taxon>Pseudomonadati</taxon>
        <taxon>Nitrospirota</taxon>
        <taxon>Nitrospiria</taxon>
        <taxon>Nitrospirales</taxon>
        <taxon>Nitrospiraceae</taxon>
        <taxon>Nitrospira</taxon>
    </lineage>
</organism>
<keyword evidence="2" id="KW-1185">Reference proteome</keyword>
<dbReference type="STRING" id="42253.NITMOv2_0949"/>
<gene>
    <name evidence="1" type="ORF">NITMOv2_0949</name>
</gene>
<evidence type="ECO:0000313" key="2">
    <source>
        <dbReference type="Proteomes" id="UP000069205"/>
    </source>
</evidence>